<sequence>MAGKRKLKKARIVACSRSKTYLPDEVIIFGILSRLSIESLHGIMRHVCNTWEEAIRSPQFARTHLQHSKPGLFIQDWPKHNPDDGACFFQFKENGKLEITHLNPKKPYPGLILSSCQGLSVFSRHENQYWSCRKYHTWDKFLYVANPVTMDVVVQVPNCITSSPNYYNSYE</sequence>
<dbReference type="EMBL" id="AWWV01010576">
    <property type="protein sequence ID" value="OMO78332.1"/>
    <property type="molecule type" value="Genomic_DNA"/>
</dbReference>
<organism evidence="1 2">
    <name type="scientific">Corchorus capsularis</name>
    <name type="common">Jute</name>
    <dbReference type="NCBI Taxonomy" id="210143"/>
    <lineage>
        <taxon>Eukaryota</taxon>
        <taxon>Viridiplantae</taxon>
        <taxon>Streptophyta</taxon>
        <taxon>Embryophyta</taxon>
        <taxon>Tracheophyta</taxon>
        <taxon>Spermatophyta</taxon>
        <taxon>Magnoliopsida</taxon>
        <taxon>eudicotyledons</taxon>
        <taxon>Gunneridae</taxon>
        <taxon>Pentapetalae</taxon>
        <taxon>rosids</taxon>
        <taxon>malvids</taxon>
        <taxon>Malvales</taxon>
        <taxon>Malvaceae</taxon>
        <taxon>Grewioideae</taxon>
        <taxon>Apeibeae</taxon>
        <taxon>Corchorus</taxon>
    </lineage>
</organism>
<accession>A0A1R3I6V1</accession>
<dbReference type="Gene3D" id="1.20.1280.50">
    <property type="match status" value="1"/>
</dbReference>
<dbReference type="InterPro" id="IPR036047">
    <property type="entry name" value="F-box-like_dom_sf"/>
</dbReference>
<gene>
    <name evidence="1" type="ORF">CCACVL1_14475</name>
</gene>
<dbReference type="InterPro" id="IPR050796">
    <property type="entry name" value="SCF_F-box_component"/>
</dbReference>
<proteinExistence type="predicted"/>
<dbReference type="OrthoDB" id="1918594at2759"/>
<evidence type="ECO:0000313" key="2">
    <source>
        <dbReference type="Proteomes" id="UP000188268"/>
    </source>
</evidence>
<dbReference type="Gramene" id="OMO78332">
    <property type="protein sequence ID" value="OMO78332"/>
    <property type="gene ID" value="CCACVL1_14475"/>
</dbReference>
<evidence type="ECO:0000313" key="1">
    <source>
        <dbReference type="EMBL" id="OMO78332.1"/>
    </source>
</evidence>
<dbReference type="Proteomes" id="UP000188268">
    <property type="component" value="Unassembled WGS sequence"/>
</dbReference>
<name>A0A1R3I6V1_COCAP</name>
<dbReference type="PANTHER" id="PTHR31672:SF13">
    <property type="entry name" value="F-BOX PROTEIN CPR30-LIKE"/>
    <property type="match status" value="1"/>
</dbReference>
<dbReference type="SUPFAM" id="SSF81383">
    <property type="entry name" value="F-box domain"/>
    <property type="match status" value="1"/>
</dbReference>
<dbReference type="PANTHER" id="PTHR31672">
    <property type="entry name" value="BNACNNG10540D PROTEIN"/>
    <property type="match status" value="1"/>
</dbReference>
<dbReference type="AlphaFoldDB" id="A0A1R3I6V1"/>
<evidence type="ECO:0008006" key="3">
    <source>
        <dbReference type="Google" id="ProtNLM"/>
    </source>
</evidence>
<protein>
    <recommendedName>
        <fullName evidence="3">F-box domain-containing protein</fullName>
    </recommendedName>
</protein>
<comment type="caution">
    <text evidence="1">The sequence shown here is derived from an EMBL/GenBank/DDBJ whole genome shotgun (WGS) entry which is preliminary data.</text>
</comment>
<reference evidence="1 2" key="1">
    <citation type="submission" date="2013-09" db="EMBL/GenBank/DDBJ databases">
        <title>Corchorus capsularis genome sequencing.</title>
        <authorList>
            <person name="Alam M."/>
            <person name="Haque M.S."/>
            <person name="Islam M.S."/>
            <person name="Emdad E.M."/>
            <person name="Islam M.M."/>
            <person name="Ahmed B."/>
            <person name="Halim A."/>
            <person name="Hossen Q.M.M."/>
            <person name="Hossain M.Z."/>
            <person name="Ahmed R."/>
            <person name="Khan M.M."/>
            <person name="Islam R."/>
            <person name="Rashid M.M."/>
            <person name="Khan S.A."/>
            <person name="Rahman M.S."/>
            <person name="Alam M."/>
        </authorList>
    </citation>
    <scope>NUCLEOTIDE SEQUENCE [LARGE SCALE GENOMIC DNA]</scope>
    <source>
        <strain evidence="2">cv. CVL-1</strain>
        <tissue evidence="1">Whole seedling</tissue>
    </source>
</reference>
<keyword evidence="2" id="KW-1185">Reference proteome</keyword>